<dbReference type="Proteomes" id="UP000887579">
    <property type="component" value="Unplaced"/>
</dbReference>
<organism evidence="1 2">
    <name type="scientific">Panagrolaimus sp. ES5</name>
    <dbReference type="NCBI Taxonomy" id="591445"/>
    <lineage>
        <taxon>Eukaryota</taxon>
        <taxon>Metazoa</taxon>
        <taxon>Ecdysozoa</taxon>
        <taxon>Nematoda</taxon>
        <taxon>Chromadorea</taxon>
        <taxon>Rhabditida</taxon>
        <taxon>Tylenchina</taxon>
        <taxon>Panagrolaimomorpha</taxon>
        <taxon>Panagrolaimoidea</taxon>
        <taxon>Panagrolaimidae</taxon>
        <taxon>Panagrolaimus</taxon>
    </lineage>
</organism>
<protein>
    <submittedName>
        <fullName evidence="2">BTB domain-containing protein</fullName>
    </submittedName>
</protein>
<evidence type="ECO:0000313" key="1">
    <source>
        <dbReference type="Proteomes" id="UP000887579"/>
    </source>
</evidence>
<evidence type="ECO:0000313" key="2">
    <source>
        <dbReference type="WBParaSite" id="ES5_v2.g23051.t1"/>
    </source>
</evidence>
<reference evidence="2" key="1">
    <citation type="submission" date="2022-11" db="UniProtKB">
        <authorList>
            <consortium name="WormBaseParasite"/>
        </authorList>
    </citation>
    <scope>IDENTIFICATION</scope>
</reference>
<proteinExistence type="predicted"/>
<name>A0AC34G0T4_9BILA</name>
<sequence length="512" mass="59067">MLEWTISEDRLKALKDSTKNEYLQSDIFTAVNASDVKYALRIYPNGFSNTSRTWIFLYLDLGNEKNVQAEYTISIKSANWNYRFDYTFDKSEGYGISCCSVVELFDSSKKFIVDGKFTVKVEGFFKVENVELKTEMELIKSKWETKKKFDDLWNMGFEDFVIVSHNKEIKVHKCVLGFHSSLFASKFNSLAVAQSLYSSWFCSSTKTVTESRFEIRDFPYEIVEMAIKLLYHRDLVSDISVEEAILLFKFSKKYDMDSIKANLETYLCDQIDVSNICQIANCAIAGNSIKLQTKCLDFFMECLTMKYPVPNMELLDKAFLISALSSFSSEPSENQVEKCLIIELEWKSSKTFKDLWNIGGENFTIIAGGKEIKIYKCVLASVFAAMFDKIIINDYSFFTVEKAVKLLYHRDLVSNISVEEAVQLLKFAEKYSIKSLKENLEGFLSNKITVPNVCEILNCAFAVKSLKLQKICDVFFMECLSKDYFVPKKEFLEKEYLIAAISKFLVRKCQTF</sequence>
<accession>A0AC34G0T4</accession>
<dbReference type="WBParaSite" id="ES5_v2.g23051.t1">
    <property type="protein sequence ID" value="ES5_v2.g23051.t1"/>
    <property type="gene ID" value="ES5_v2.g23051"/>
</dbReference>